<evidence type="ECO:0000313" key="11">
    <source>
        <dbReference type="Proteomes" id="UP001139264"/>
    </source>
</evidence>
<dbReference type="InterPro" id="IPR008927">
    <property type="entry name" value="6-PGluconate_DH-like_C_sf"/>
</dbReference>
<dbReference type="Proteomes" id="UP001139264">
    <property type="component" value="Unassembled WGS sequence"/>
</dbReference>
<dbReference type="NCBIfam" id="TIGR01692">
    <property type="entry name" value="HIBADH"/>
    <property type="match status" value="1"/>
</dbReference>
<name>A0A9X1M108_9MICC</name>
<feature type="domain" description="3-hydroxyisobutyrate dehydrogenase-like NAD-binding" evidence="9">
    <location>
        <begin position="180"/>
        <end position="306"/>
    </location>
</feature>
<dbReference type="Pfam" id="PF03446">
    <property type="entry name" value="NAD_binding_2"/>
    <property type="match status" value="1"/>
</dbReference>
<dbReference type="EMBL" id="JAJFZP010000006">
    <property type="protein sequence ID" value="MCC3269226.1"/>
    <property type="molecule type" value="Genomic_DNA"/>
</dbReference>
<dbReference type="SUPFAM" id="SSF51735">
    <property type="entry name" value="NAD(P)-binding Rossmann-fold domains"/>
    <property type="match status" value="1"/>
</dbReference>
<feature type="region of interest" description="Disordered" evidence="7">
    <location>
        <begin position="314"/>
        <end position="346"/>
    </location>
</feature>
<evidence type="ECO:0000259" key="8">
    <source>
        <dbReference type="Pfam" id="PF03446"/>
    </source>
</evidence>
<accession>A0A9X1M108</accession>
<dbReference type="PANTHER" id="PTHR22981:SF7">
    <property type="entry name" value="3-HYDROXYISOBUTYRATE DEHYDROGENASE, MITOCHONDRIAL"/>
    <property type="match status" value="1"/>
</dbReference>
<dbReference type="GO" id="GO:0050661">
    <property type="term" value="F:NADP binding"/>
    <property type="evidence" value="ECO:0007669"/>
    <property type="project" value="InterPro"/>
</dbReference>
<evidence type="ECO:0000256" key="1">
    <source>
        <dbReference type="ARBA" id="ARBA00009080"/>
    </source>
</evidence>
<dbReference type="PROSITE" id="PS00895">
    <property type="entry name" value="3_HYDROXYISOBUT_DH"/>
    <property type="match status" value="1"/>
</dbReference>
<dbReference type="RefSeq" id="WP_227907693.1">
    <property type="nucleotide sequence ID" value="NZ_CP095461.1"/>
</dbReference>
<sequence length="346" mass="34135">MTVEPDTQTQEHGMQIGFIGLGNMGGPMAANLVAAGYSVTGYDPVPAAADKAAAAGIRMAASADEAVSGAGVVITMLPTGTHVLNALSGDGDTLGLLAAASPDALFLECSTISVDDATTAHALMLETGHRGLDAPVSGGVVGAEAGTLTFMVGGAGEDFAAALPLLEVMGGRVVHCGGPGAGQAAKICNNMILGVSMIAVSEAFVLGEELGLTHQALFDVASAASGQCWALTTNCPVPGPVPASPANRDYRPGFAAALMAKDLGLAADALDSTGVRAELGRRAGEIFRELTDSGSGGEDFSAVINTIRAATASDGSDGNISNSASMNSTDSNSNTAGQPAGQSGAV</sequence>
<evidence type="ECO:0000313" key="10">
    <source>
        <dbReference type="EMBL" id="MCC3269226.1"/>
    </source>
</evidence>
<proteinExistence type="inferred from homology"/>
<keyword evidence="4 6" id="KW-0520">NAD</keyword>
<dbReference type="InterPro" id="IPR006115">
    <property type="entry name" value="6PGDH_NADP-bd"/>
</dbReference>
<evidence type="ECO:0000256" key="5">
    <source>
        <dbReference type="PIRSR" id="PIRSR000103-1"/>
    </source>
</evidence>
<dbReference type="EC" id="1.1.1.31" evidence="6"/>
<gene>
    <name evidence="10" type="primary">mmsB</name>
    <name evidence="10" type="ORF">LJ751_07600</name>
</gene>
<keyword evidence="3 6" id="KW-0560">Oxidoreductase</keyword>
<evidence type="ECO:0000256" key="2">
    <source>
        <dbReference type="ARBA" id="ARBA00022456"/>
    </source>
</evidence>
<dbReference type="Pfam" id="PF14833">
    <property type="entry name" value="NAD_binding_11"/>
    <property type="match status" value="1"/>
</dbReference>
<evidence type="ECO:0000256" key="4">
    <source>
        <dbReference type="ARBA" id="ARBA00023027"/>
    </source>
</evidence>
<evidence type="ECO:0000256" key="7">
    <source>
        <dbReference type="SAM" id="MobiDB-lite"/>
    </source>
</evidence>
<dbReference type="InterPro" id="IPR013328">
    <property type="entry name" value="6PGD_dom2"/>
</dbReference>
<comment type="caution">
    <text evidence="10">The sequence shown here is derived from an EMBL/GenBank/DDBJ whole genome shotgun (WGS) entry which is preliminary data.</text>
</comment>
<organism evidence="10 11">
    <name type="scientific">Arthrobacter gengyunqii</name>
    <dbReference type="NCBI Taxonomy" id="2886940"/>
    <lineage>
        <taxon>Bacteria</taxon>
        <taxon>Bacillati</taxon>
        <taxon>Actinomycetota</taxon>
        <taxon>Actinomycetes</taxon>
        <taxon>Micrococcales</taxon>
        <taxon>Micrococcaceae</taxon>
        <taxon>Arthrobacter</taxon>
    </lineage>
</organism>
<feature type="active site" evidence="5">
    <location>
        <position position="186"/>
    </location>
</feature>
<feature type="domain" description="6-phosphogluconate dehydrogenase NADP-binding" evidence="8">
    <location>
        <begin position="15"/>
        <end position="177"/>
    </location>
</feature>
<keyword evidence="2 6" id="KW-0101">Branched-chain amino acid catabolism</keyword>
<comment type="catalytic activity">
    <reaction evidence="6">
        <text>3-hydroxy-2-methylpropanoate + NAD(+) = 2-methyl-3-oxopropanoate + NADH + H(+)</text>
        <dbReference type="Rhea" id="RHEA:17681"/>
        <dbReference type="ChEBI" id="CHEBI:11805"/>
        <dbReference type="ChEBI" id="CHEBI:15378"/>
        <dbReference type="ChEBI" id="CHEBI:57540"/>
        <dbReference type="ChEBI" id="CHEBI:57700"/>
        <dbReference type="ChEBI" id="CHEBI:57945"/>
        <dbReference type="EC" id="1.1.1.31"/>
    </reaction>
</comment>
<dbReference type="InterPro" id="IPR036291">
    <property type="entry name" value="NAD(P)-bd_dom_sf"/>
</dbReference>
<dbReference type="InterPro" id="IPR002204">
    <property type="entry name" value="3-OH-isobutyrate_DH-rel_CS"/>
</dbReference>
<dbReference type="FunFam" id="1.10.1040.10:FF:000006">
    <property type="entry name" value="3-hydroxyisobutyrate dehydrogenase"/>
    <property type="match status" value="1"/>
</dbReference>
<dbReference type="InterPro" id="IPR011548">
    <property type="entry name" value="HIBADH"/>
</dbReference>
<evidence type="ECO:0000256" key="6">
    <source>
        <dbReference type="RuleBase" id="RU910714"/>
    </source>
</evidence>
<dbReference type="InterPro" id="IPR015815">
    <property type="entry name" value="HIBADH-related"/>
</dbReference>
<comment type="similarity">
    <text evidence="1 6">Belongs to the HIBADH-related family.</text>
</comment>
<comment type="pathway">
    <text evidence="6">Amino-acid degradation; L-valine degradation.</text>
</comment>
<evidence type="ECO:0000256" key="3">
    <source>
        <dbReference type="ARBA" id="ARBA00023002"/>
    </source>
</evidence>
<reference evidence="10" key="1">
    <citation type="submission" date="2021-10" db="EMBL/GenBank/DDBJ databases">
        <title>Novel species in genus Arthrobacter.</title>
        <authorList>
            <person name="Liu Y."/>
        </authorList>
    </citation>
    <scope>NUCLEOTIDE SEQUENCE</scope>
    <source>
        <strain evidence="10">Zg-Y809</strain>
    </source>
</reference>
<dbReference type="AlphaFoldDB" id="A0A9X1M108"/>
<dbReference type="Gene3D" id="3.40.50.720">
    <property type="entry name" value="NAD(P)-binding Rossmann-like Domain"/>
    <property type="match status" value="1"/>
</dbReference>
<dbReference type="InterPro" id="IPR029154">
    <property type="entry name" value="HIBADH-like_NADP-bd"/>
</dbReference>
<evidence type="ECO:0000259" key="9">
    <source>
        <dbReference type="Pfam" id="PF14833"/>
    </source>
</evidence>
<dbReference type="SUPFAM" id="SSF48179">
    <property type="entry name" value="6-phosphogluconate dehydrogenase C-terminal domain-like"/>
    <property type="match status" value="1"/>
</dbReference>
<dbReference type="Gene3D" id="1.10.1040.10">
    <property type="entry name" value="N-(1-d-carboxylethyl)-l-norvaline Dehydrogenase, domain 2"/>
    <property type="match status" value="1"/>
</dbReference>
<dbReference type="GO" id="GO:0009083">
    <property type="term" value="P:branched-chain amino acid catabolic process"/>
    <property type="evidence" value="ECO:0007669"/>
    <property type="project" value="UniProtKB-KW"/>
</dbReference>
<dbReference type="GO" id="GO:0051287">
    <property type="term" value="F:NAD binding"/>
    <property type="evidence" value="ECO:0007669"/>
    <property type="project" value="InterPro"/>
</dbReference>
<dbReference type="PANTHER" id="PTHR22981">
    <property type="entry name" value="3-HYDROXYISOBUTYRATE DEHYDROGENASE-RELATED"/>
    <property type="match status" value="1"/>
</dbReference>
<protein>
    <recommendedName>
        <fullName evidence="6">3-hydroxyisobutyrate dehydrogenase</fullName>
        <shortName evidence="6">HIBADH</shortName>
        <ecNumber evidence="6">1.1.1.31</ecNumber>
    </recommendedName>
</protein>
<dbReference type="PIRSF" id="PIRSF000103">
    <property type="entry name" value="HIBADH"/>
    <property type="match status" value="1"/>
</dbReference>
<dbReference type="GO" id="GO:0008442">
    <property type="term" value="F:3-hydroxyisobutyrate dehydrogenase activity"/>
    <property type="evidence" value="ECO:0007669"/>
    <property type="project" value="UniProtKB-EC"/>
</dbReference>